<name>A0A917Q3F5_9PSED</name>
<reference evidence="1" key="2">
    <citation type="submission" date="2020-09" db="EMBL/GenBank/DDBJ databases">
        <authorList>
            <person name="Sun Q."/>
            <person name="Ohkuma M."/>
        </authorList>
    </citation>
    <scope>NUCLEOTIDE SEQUENCE</scope>
    <source>
        <strain evidence="1">JCM 30078</strain>
    </source>
</reference>
<keyword evidence="2" id="KW-1185">Reference proteome</keyword>
<protein>
    <submittedName>
        <fullName evidence="1">Uncharacterized protein</fullName>
    </submittedName>
</protein>
<proteinExistence type="predicted"/>
<evidence type="ECO:0000313" key="1">
    <source>
        <dbReference type="EMBL" id="GGK09695.1"/>
    </source>
</evidence>
<evidence type="ECO:0000313" key="2">
    <source>
        <dbReference type="Proteomes" id="UP000635983"/>
    </source>
</evidence>
<gene>
    <name evidence="1" type="ORF">GCM10009304_39660</name>
</gene>
<dbReference type="AlphaFoldDB" id="A0A917Q3F5"/>
<dbReference type="Proteomes" id="UP000635983">
    <property type="component" value="Unassembled WGS sequence"/>
</dbReference>
<reference evidence="1" key="1">
    <citation type="journal article" date="2014" name="Int. J. Syst. Evol. Microbiol.">
        <title>Complete genome sequence of Corynebacterium casei LMG S-19264T (=DSM 44701T), isolated from a smear-ripened cheese.</title>
        <authorList>
            <consortium name="US DOE Joint Genome Institute (JGI-PGF)"/>
            <person name="Walter F."/>
            <person name="Albersmeier A."/>
            <person name="Kalinowski J."/>
            <person name="Ruckert C."/>
        </authorList>
    </citation>
    <scope>NUCLEOTIDE SEQUENCE</scope>
    <source>
        <strain evidence="1">JCM 30078</strain>
    </source>
</reference>
<dbReference type="EMBL" id="BMPO01000012">
    <property type="protein sequence ID" value="GGK09695.1"/>
    <property type="molecule type" value="Genomic_DNA"/>
</dbReference>
<accession>A0A917Q3F5</accession>
<sequence length="54" mass="5860">MLGNLAVTYHHSPTLLWERAMLAIAMEQSVAGLRLKATEQNPCERCVICCDGGG</sequence>
<organism evidence="1 2">
    <name type="scientific">Pseudomonas matsuisoli</name>
    <dbReference type="NCBI Taxonomy" id="1515666"/>
    <lineage>
        <taxon>Bacteria</taxon>
        <taxon>Pseudomonadati</taxon>
        <taxon>Pseudomonadota</taxon>
        <taxon>Gammaproteobacteria</taxon>
        <taxon>Pseudomonadales</taxon>
        <taxon>Pseudomonadaceae</taxon>
        <taxon>Pseudomonas</taxon>
    </lineage>
</organism>
<comment type="caution">
    <text evidence="1">The sequence shown here is derived from an EMBL/GenBank/DDBJ whole genome shotgun (WGS) entry which is preliminary data.</text>
</comment>